<keyword evidence="2" id="KW-1185">Reference proteome</keyword>
<comment type="caution">
    <text evidence="1">The sequence shown here is derived from an EMBL/GenBank/DDBJ whole genome shotgun (WGS) entry which is preliminary data.</text>
</comment>
<accession>A0ABW4E5S0</accession>
<protein>
    <submittedName>
        <fullName evidence="1">DNA-directed RNA polymerase subunit beta</fullName>
    </submittedName>
</protein>
<dbReference type="GO" id="GO:0000428">
    <property type="term" value="C:DNA-directed RNA polymerase complex"/>
    <property type="evidence" value="ECO:0007669"/>
    <property type="project" value="UniProtKB-KW"/>
</dbReference>
<proteinExistence type="predicted"/>
<gene>
    <name evidence="1" type="ORF">ACFQ5J_04380</name>
</gene>
<dbReference type="RefSeq" id="WP_125752525.1">
    <property type="nucleotide sequence ID" value="NZ_JBHTON010000009.1"/>
</dbReference>
<evidence type="ECO:0000313" key="1">
    <source>
        <dbReference type="EMBL" id="MFD1484468.1"/>
    </source>
</evidence>
<organism evidence="1 2">
    <name type="scientific">Lacticaseibacillus baoqingensis</name>
    <dbReference type="NCBI Taxonomy" id="2486013"/>
    <lineage>
        <taxon>Bacteria</taxon>
        <taxon>Bacillati</taxon>
        <taxon>Bacillota</taxon>
        <taxon>Bacilli</taxon>
        <taxon>Lactobacillales</taxon>
        <taxon>Lactobacillaceae</taxon>
        <taxon>Lacticaseibacillus</taxon>
    </lineage>
</organism>
<evidence type="ECO:0000313" key="2">
    <source>
        <dbReference type="Proteomes" id="UP001597252"/>
    </source>
</evidence>
<dbReference type="Proteomes" id="UP001597252">
    <property type="component" value="Unassembled WGS sequence"/>
</dbReference>
<name>A0ABW4E5S0_9LACO</name>
<sequence>MDHYEYRDIPRDRWLYADRTMAKWLGWLLSDHTAFLSAKQTAAQPTPLLPEQSAAQIDACLQQAWEHTRPIKVQLQPEYDDEDHAPELAGAIMGFAAGQLTLMVQASGTLTTILVADIRHVAPLTAKHWWAA</sequence>
<keyword evidence="1" id="KW-0240">DNA-directed RNA polymerase</keyword>
<keyword evidence="1" id="KW-0804">Transcription</keyword>
<dbReference type="EMBL" id="JBHTON010000009">
    <property type="protein sequence ID" value="MFD1484468.1"/>
    <property type="molecule type" value="Genomic_DNA"/>
</dbReference>
<reference evidence="2" key="1">
    <citation type="journal article" date="2019" name="Int. J. Syst. Evol. Microbiol.">
        <title>The Global Catalogue of Microorganisms (GCM) 10K type strain sequencing project: providing services to taxonomists for standard genome sequencing and annotation.</title>
        <authorList>
            <consortium name="The Broad Institute Genomics Platform"/>
            <consortium name="The Broad Institute Genome Sequencing Center for Infectious Disease"/>
            <person name="Wu L."/>
            <person name="Ma J."/>
        </authorList>
    </citation>
    <scope>NUCLEOTIDE SEQUENCE [LARGE SCALE GENOMIC DNA]</scope>
    <source>
        <strain evidence="2">CCM 8903</strain>
    </source>
</reference>